<accession>A0A8H7QNX6</accession>
<dbReference type="OrthoDB" id="2234393at2759"/>
<dbReference type="EMBL" id="JAEPRD010000181">
    <property type="protein sequence ID" value="KAG2195016.1"/>
    <property type="molecule type" value="Genomic_DNA"/>
</dbReference>
<sequence length="52" mass="5935">MHDTISDIVLKVDVRIIHDSIKQRYNVENEVGVAEAAEENPGKVKFHSDRCK</sequence>
<name>A0A8H7QNX6_9FUNG</name>
<evidence type="ECO:0000313" key="2">
    <source>
        <dbReference type="Proteomes" id="UP000603453"/>
    </source>
</evidence>
<organism evidence="1 2">
    <name type="scientific">Mucor saturninus</name>
    <dbReference type="NCBI Taxonomy" id="64648"/>
    <lineage>
        <taxon>Eukaryota</taxon>
        <taxon>Fungi</taxon>
        <taxon>Fungi incertae sedis</taxon>
        <taxon>Mucoromycota</taxon>
        <taxon>Mucoromycotina</taxon>
        <taxon>Mucoromycetes</taxon>
        <taxon>Mucorales</taxon>
        <taxon>Mucorineae</taxon>
        <taxon>Mucoraceae</taxon>
        <taxon>Mucor</taxon>
    </lineage>
</organism>
<protein>
    <submittedName>
        <fullName evidence="1">Uncharacterized protein</fullName>
    </submittedName>
</protein>
<dbReference type="Proteomes" id="UP000603453">
    <property type="component" value="Unassembled WGS sequence"/>
</dbReference>
<dbReference type="AlphaFoldDB" id="A0A8H7QNX6"/>
<proteinExistence type="predicted"/>
<feature type="non-terminal residue" evidence="1">
    <location>
        <position position="52"/>
    </location>
</feature>
<keyword evidence="2" id="KW-1185">Reference proteome</keyword>
<reference evidence="1" key="1">
    <citation type="submission" date="2020-12" db="EMBL/GenBank/DDBJ databases">
        <title>Metabolic potential, ecology and presence of endohyphal bacteria is reflected in genomic diversity of Mucoromycotina.</title>
        <authorList>
            <person name="Muszewska A."/>
            <person name="Okrasinska A."/>
            <person name="Steczkiewicz K."/>
            <person name="Drgas O."/>
            <person name="Orlowska M."/>
            <person name="Perlinska-Lenart U."/>
            <person name="Aleksandrzak-Piekarczyk T."/>
            <person name="Szatraj K."/>
            <person name="Zielenkiewicz U."/>
            <person name="Pilsyk S."/>
            <person name="Malc E."/>
            <person name="Mieczkowski P."/>
            <person name="Kruszewska J.S."/>
            <person name="Biernat P."/>
            <person name="Pawlowska J."/>
        </authorList>
    </citation>
    <scope>NUCLEOTIDE SEQUENCE</scope>
    <source>
        <strain evidence="1">WA0000017839</strain>
    </source>
</reference>
<comment type="caution">
    <text evidence="1">The sequence shown here is derived from an EMBL/GenBank/DDBJ whole genome shotgun (WGS) entry which is preliminary data.</text>
</comment>
<evidence type="ECO:0000313" key="1">
    <source>
        <dbReference type="EMBL" id="KAG2195016.1"/>
    </source>
</evidence>
<gene>
    <name evidence="1" type="ORF">INT47_005616</name>
</gene>